<proteinExistence type="predicted"/>
<dbReference type="Pfam" id="PF05159">
    <property type="entry name" value="Capsule_synth"/>
    <property type="match status" value="1"/>
</dbReference>
<evidence type="ECO:0000313" key="1">
    <source>
        <dbReference type="EMBL" id="HCE18351.1"/>
    </source>
</evidence>
<protein>
    <recommendedName>
        <fullName evidence="3">Capsule biosynthesis protein</fullName>
    </recommendedName>
</protein>
<comment type="caution">
    <text evidence="1">The sequence shown here is derived from an EMBL/GenBank/DDBJ whole genome shotgun (WGS) entry which is preliminary data.</text>
</comment>
<evidence type="ECO:0008006" key="3">
    <source>
        <dbReference type="Google" id="ProtNLM"/>
    </source>
</evidence>
<dbReference type="OrthoDB" id="139281at2"/>
<dbReference type="GO" id="GO:0015774">
    <property type="term" value="P:polysaccharide transport"/>
    <property type="evidence" value="ECO:0007669"/>
    <property type="project" value="InterPro"/>
</dbReference>
<reference evidence="1 2" key="1">
    <citation type="journal article" date="2018" name="Nat. Biotechnol.">
        <title>A standardized bacterial taxonomy based on genome phylogeny substantially revises the tree of life.</title>
        <authorList>
            <person name="Parks D.H."/>
            <person name="Chuvochina M."/>
            <person name="Waite D.W."/>
            <person name="Rinke C."/>
            <person name="Skarshewski A."/>
            <person name="Chaumeil P.A."/>
            <person name="Hugenholtz P."/>
        </authorList>
    </citation>
    <scope>NUCLEOTIDE SEQUENCE [LARGE SCALE GENOMIC DNA]</scope>
    <source>
        <strain evidence="1">UBA8781</strain>
    </source>
</reference>
<accession>A0A3D1JIE3</accession>
<organism evidence="1 2">
    <name type="scientific">Anaerolinea thermolimosa</name>
    <dbReference type="NCBI Taxonomy" id="229919"/>
    <lineage>
        <taxon>Bacteria</taxon>
        <taxon>Bacillati</taxon>
        <taxon>Chloroflexota</taxon>
        <taxon>Anaerolineae</taxon>
        <taxon>Anaerolineales</taxon>
        <taxon>Anaerolineaceae</taxon>
        <taxon>Anaerolinea</taxon>
    </lineage>
</organism>
<dbReference type="AlphaFoldDB" id="A0A3D1JIE3"/>
<name>A0A3D1JIE3_9CHLR</name>
<gene>
    <name evidence="1" type="ORF">DEQ80_10870</name>
</gene>
<evidence type="ECO:0000313" key="2">
    <source>
        <dbReference type="Proteomes" id="UP000264141"/>
    </source>
</evidence>
<dbReference type="SUPFAM" id="SSF53756">
    <property type="entry name" value="UDP-Glycosyltransferase/glycogen phosphorylase"/>
    <property type="match status" value="1"/>
</dbReference>
<dbReference type="EMBL" id="DPBP01000041">
    <property type="protein sequence ID" value="HCE18351.1"/>
    <property type="molecule type" value="Genomic_DNA"/>
</dbReference>
<dbReference type="RefSeq" id="WP_062188780.1">
    <property type="nucleotide sequence ID" value="NZ_DF967965.1"/>
</dbReference>
<dbReference type="Proteomes" id="UP000264141">
    <property type="component" value="Unassembled WGS sequence"/>
</dbReference>
<dbReference type="InterPro" id="IPR007833">
    <property type="entry name" value="Capsule_polysaccharide_synth"/>
</dbReference>
<sequence>MKVAGKQVVKSLLGQIPFTAELYWLLRQNGRPIQTRFSLKHLQAELPEIVSQAVALRQNAAPGKKVFLFATLHYWIEHAALVGMALAAQGHEVTLGYLPYAEWREPINRFDLRRQNVYARKVLEQARPLLTPVSFLGMRGVPMRLPESLMDMVRLVTTYDTQYTLQVEEIDPDSEVYRLRLERNTEAARAAYAWFRANRPDVVIVPNGTIQELGIVYRVAREMRIPVVTYEFGDQRQRIWLAQNAEVMRQETDSMWAARNGKALSEEQLERMRNLFVARQRGALWENFARAWQGTPARGGSQIRQELGLDDRPLVLLATNVLGDSLTLGRQVFSQSMAEWIARTVQYFAGLEPARAQLVVRVHPGEVLTHGLSMMDVVREVLPRLPENIRLIGPKDKVNTYDLVEVADLGLVYTTTVGMEMAMYGVPVIVAGQTHYRGRGFTYDPDSWVSYFKLLGQMLANPVAFRLTRPQVESAWEYAYRFFFEYPRPFPWHLVRLWEDYHARPLKAVLSDEGRQQYGDTFRYLLGEPIDWKSILQAGA</sequence>
<dbReference type="GO" id="GO:0000271">
    <property type="term" value="P:polysaccharide biosynthetic process"/>
    <property type="evidence" value="ECO:0007669"/>
    <property type="project" value="InterPro"/>
</dbReference>
<dbReference type="STRING" id="229919.GCA_001050195_00113"/>